<evidence type="ECO:0000313" key="6">
    <source>
        <dbReference type="EMBL" id="MDO6543684.1"/>
    </source>
</evidence>
<dbReference type="GO" id="GO:0003677">
    <property type="term" value="F:DNA binding"/>
    <property type="evidence" value="ECO:0007669"/>
    <property type="project" value="UniProtKB-KW"/>
</dbReference>
<dbReference type="InterPro" id="IPR013762">
    <property type="entry name" value="Integrase-like_cat_sf"/>
</dbReference>
<dbReference type="InterPro" id="IPR050090">
    <property type="entry name" value="Tyrosine_recombinase_XerCD"/>
</dbReference>
<dbReference type="SUPFAM" id="SSF56349">
    <property type="entry name" value="DNA breaking-rejoining enzymes"/>
    <property type="match status" value="1"/>
</dbReference>
<dbReference type="PANTHER" id="PTHR30349:SF41">
    <property type="entry name" value="INTEGRASE_RECOMBINASE PROTEIN MJ0367-RELATED"/>
    <property type="match status" value="1"/>
</dbReference>
<organism evidence="6 7">
    <name type="scientific">Photobacterium sanguinicancri</name>
    <dbReference type="NCBI Taxonomy" id="875932"/>
    <lineage>
        <taxon>Bacteria</taxon>
        <taxon>Pseudomonadati</taxon>
        <taxon>Pseudomonadota</taxon>
        <taxon>Gammaproteobacteria</taxon>
        <taxon>Vibrionales</taxon>
        <taxon>Vibrionaceae</taxon>
        <taxon>Photobacterium</taxon>
    </lineage>
</organism>
<evidence type="ECO:0000259" key="5">
    <source>
        <dbReference type="PROSITE" id="PS51898"/>
    </source>
</evidence>
<dbReference type="AlphaFoldDB" id="A0AAW7Y5P6"/>
<gene>
    <name evidence="6" type="ORF">Q4568_14150</name>
</gene>
<dbReference type="RefSeq" id="WP_303500113.1">
    <property type="nucleotide sequence ID" value="NZ_JAUOPU010000015.1"/>
</dbReference>
<dbReference type="GO" id="GO:0015074">
    <property type="term" value="P:DNA integration"/>
    <property type="evidence" value="ECO:0007669"/>
    <property type="project" value="UniProtKB-KW"/>
</dbReference>
<dbReference type="InterPro" id="IPR002104">
    <property type="entry name" value="Integrase_catalytic"/>
</dbReference>
<evidence type="ECO:0000256" key="4">
    <source>
        <dbReference type="ARBA" id="ARBA00023172"/>
    </source>
</evidence>
<dbReference type="InterPro" id="IPR011010">
    <property type="entry name" value="DNA_brk_join_enz"/>
</dbReference>
<keyword evidence="2" id="KW-0229">DNA integration</keyword>
<comment type="caution">
    <text evidence="6">The sequence shown here is derived from an EMBL/GenBank/DDBJ whole genome shotgun (WGS) entry which is preliminary data.</text>
</comment>
<keyword evidence="3" id="KW-0238">DNA-binding</keyword>
<reference evidence="6" key="1">
    <citation type="submission" date="2023-07" db="EMBL/GenBank/DDBJ databases">
        <title>Genome content predicts the carbon catabolic preferences of heterotrophic bacteria.</title>
        <authorList>
            <person name="Gralka M."/>
        </authorList>
    </citation>
    <scope>NUCLEOTIDE SEQUENCE</scope>
    <source>
        <strain evidence="6">G2M05</strain>
    </source>
</reference>
<comment type="similarity">
    <text evidence="1">Belongs to the 'phage' integrase family.</text>
</comment>
<name>A0AAW7Y5P6_9GAMM</name>
<evidence type="ECO:0000256" key="2">
    <source>
        <dbReference type="ARBA" id="ARBA00022908"/>
    </source>
</evidence>
<protein>
    <submittedName>
        <fullName evidence="6">Site-specific integrase</fullName>
    </submittedName>
</protein>
<dbReference type="PANTHER" id="PTHR30349">
    <property type="entry name" value="PHAGE INTEGRASE-RELATED"/>
    <property type="match status" value="1"/>
</dbReference>
<feature type="domain" description="Tyr recombinase" evidence="5">
    <location>
        <begin position="137"/>
        <end position="327"/>
    </location>
</feature>
<keyword evidence="4" id="KW-0233">DNA recombination</keyword>
<sequence length="358" mass="43116">MRKTKLDKTLERFNQYRKFRGVQERTIEADEEIIRRVLNLNKKSVFKWNRKNALDVYYKIHLYPVYAVHYKQLEGLKGDEFIRMADDLSLKRISKETEKRYLNVTKMLFRWLYDEGEVERDYFKDLKNRIDKRKPSEVRKSFELNHIKKIYDKLGYRNKDRVCDYTYWIPIIADELGLRQNEIAQLYKDDMQKVERKWCFVITDKRWDQRLKNKSSKRVIPISNNLIRLGLVDYILSQNERVFPELKYGRGGYADKVTDWFSAEMKKINIGDGYTFHSYRHFFTNRMKQSGVEDCIASEILGHSYGSLAYERYGKDYSVIKKKKIIDRNGSKAVAKLPVIYKSKNKENSIFRRLKNIF</sequence>
<proteinExistence type="inferred from homology"/>
<accession>A0AAW7Y5P6</accession>
<evidence type="ECO:0000313" key="7">
    <source>
        <dbReference type="Proteomes" id="UP001170624"/>
    </source>
</evidence>
<dbReference type="GO" id="GO:0006310">
    <property type="term" value="P:DNA recombination"/>
    <property type="evidence" value="ECO:0007669"/>
    <property type="project" value="UniProtKB-KW"/>
</dbReference>
<dbReference type="CDD" id="cd01184">
    <property type="entry name" value="INT_C_like_1"/>
    <property type="match status" value="1"/>
</dbReference>
<evidence type="ECO:0000256" key="1">
    <source>
        <dbReference type="ARBA" id="ARBA00008857"/>
    </source>
</evidence>
<evidence type="ECO:0000256" key="3">
    <source>
        <dbReference type="ARBA" id="ARBA00023125"/>
    </source>
</evidence>
<dbReference type="Pfam" id="PF00589">
    <property type="entry name" value="Phage_integrase"/>
    <property type="match status" value="1"/>
</dbReference>
<dbReference type="Gene3D" id="1.10.443.10">
    <property type="entry name" value="Intergrase catalytic core"/>
    <property type="match status" value="1"/>
</dbReference>
<dbReference type="Proteomes" id="UP001170624">
    <property type="component" value="Unassembled WGS sequence"/>
</dbReference>
<dbReference type="PROSITE" id="PS51898">
    <property type="entry name" value="TYR_RECOMBINASE"/>
    <property type="match status" value="1"/>
</dbReference>
<dbReference type="EMBL" id="JAUOPU010000015">
    <property type="protein sequence ID" value="MDO6543684.1"/>
    <property type="molecule type" value="Genomic_DNA"/>
</dbReference>